<dbReference type="InterPro" id="IPR000568">
    <property type="entry name" value="ATP_synth_F0_asu"/>
</dbReference>
<dbReference type="GO" id="GO:0005743">
    <property type="term" value="C:mitochondrial inner membrane"/>
    <property type="evidence" value="ECO:0007669"/>
    <property type="project" value="UniProtKB-SubCell"/>
</dbReference>
<evidence type="ECO:0000313" key="15">
    <source>
        <dbReference type="EMBL" id="ANH79469.1"/>
    </source>
</evidence>
<evidence type="ECO:0000256" key="4">
    <source>
        <dbReference type="ARBA" id="ARBA00011648"/>
    </source>
</evidence>
<proteinExistence type="inferred from homology"/>
<evidence type="ECO:0000256" key="3">
    <source>
        <dbReference type="ARBA" id="ARBA00006810"/>
    </source>
</evidence>
<evidence type="ECO:0000256" key="12">
    <source>
        <dbReference type="ARBA" id="ARBA00023310"/>
    </source>
</evidence>
<name>A0A1X9HXH1_9HYME</name>
<feature type="transmembrane region" description="Helical" evidence="14">
    <location>
        <begin position="20"/>
        <end position="38"/>
    </location>
</feature>
<reference evidence="15" key="1">
    <citation type="submission" date="2016-04" db="EMBL/GenBank/DDBJ databases">
        <title>Sequencing and characterization of the Eurytoma sp. (Hymenoptera: Eurytomidae) mitochondrial genome.</title>
        <authorList>
            <person name="Su T."/>
            <person name="Huang D."/>
            <person name="Wu Y."/>
            <person name="He B."/>
            <person name="Tu L."/>
            <person name="Zhu C."/>
        </authorList>
    </citation>
    <scope>NUCLEOTIDE SEQUENCE</scope>
</reference>
<organism evidence="15">
    <name type="scientific">Eurytoma sp. TJS-2016</name>
    <dbReference type="NCBI Taxonomy" id="1855182"/>
    <lineage>
        <taxon>Eukaryota</taxon>
        <taxon>Metazoa</taxon>
        <taxon>Ecdysozoa</taxon>
        <taxon>Arthropoda</taxon>
        <taxon>Hexapoda</taxon>
        <taxon>Insecta</taxon>
        <taxon>Pterygota</taxon>
        <taxon>Neoptera</taxon>
        <taxon>Endopterygota</taxon>
        <taxon>Hymenoptera</taxon>
        <taxon>Apocrita</taxon>
        <taxon>Proctotrupomorpha</taxon>
        <taxon>Chalcidoidea</taxon>
        <taxon>Eurytomidae</taxon>
        <taxon>Eurytominae</taxon>
        <taxon>Eurytoma</taxon>
    </lineage>
</organism>
<feature type="transmembrane region" description="Helical" evidence="14">
    <location>
        <begin position="184"/>
        <end position="212"/>
    </location>
</feature>
<dbReference type="NCBIfam" id="TIGR01131">
    <property type="entry name" value="ATP_synt_6_or_A"/>
    <property type="match status" value="1"/>
</dbReference>
<dbReference type="InterPro" id="IPR045083">
    <property type="entry name" value="ATP_synth_F0_asu_bact/mt"/>
</dbReference>
<evidence type="ECO:0000256" key="13">
    <source>
        <dbReference type="RuleBase" id="RU004450"/>
    </source>
</evidence>
<dbReference type="InterPro" id="IPR023011">
    <property type="entry name" value="ATP_synth_F0_asu_AS"/>
</dbReference>
<comment type="similarity">
    <text evidence="3">Belongs to the ATPase A chain family.</text>
</comment>
<feature type="transmembrane region" description="Helical" evidence="14">
    <location>
        <begin position="68"/>
        <end position="92"/>
    </location>
</feature>
<dbReference type="EMBL" id="KX066374">
    <property type="protein sequence ID" value="ANH79469.1"/>
    <property type="molecule type" value="Genomic_DNA"/>
</dbReference>
<dbReference type="GO" id="GO:0045259">
    <property type="term" value="C:proton-transporting ATP synthase complex"/>
    <property type="evidence" value="ECO:0007669"/>
    <property type="project" value="UniProtKB-KW"/>
</dbReference>
<protein>
    <recommendedName>
        <fullName evidence="13">ATP synthase subunit a</fullName>
    </recommendedName>
</protein>
<dbReference type="PROSITE" id="PS00449">
    <property type="entry name" value="ATPASE_A"/>
    <property type="match status" value="1"/>
</dbReference>
<dbReference type="PRINTS" id="PR00123">
    <property type="entry name" value="ATPASEA"/>
</dbReference>
<evidence type="ECO:0000256" key="2">
    <source>
        <dbReference type="ARBA" id="ARBA00004141"/>
    </source>
</evidence>
<sequence length="246" mass="28512">MMMNLFSIFDPSTSMNFSINWFSCMYLLLYLPLSFWFIPSRWNMFTMKIMFFLLSEMSVLLVKKENKMNLLIYISMFFFIILNNFLGLFSYIFTSTSHLTISLSMSLPLWVSFMIYGWINFSNHMFIHLVPSGTPSVLMPFMVLIETISNIIRPGTLAVRLTANMIAGHLLMTLISSTGSNLNLILLIFMLLSQMMLIMLELSVAFIQAYVFTILSTLYSSEVNYEKIISTLSFSNFKSMTFIDFI</sequence>
<evidence type="ECO:0000256" key="10">
    <source>
        <dbReference type="ARBA" id="ARBA00023065"/>
    </source>
</evidence>
<comment type="subunit">
    <text evidence="4">F-type ATPases have 2 components, CF(1) - the catalytic core - and CF(0) - the membrane proton channel. CF(1) has five subunits: alpha(3), beta(3), gamma(1), delta(1), epsilon(1). CF(0) has three main subunits: a, b and c.</text>
</comment>
<dbReference type="CDD" id="cd00310">
    <property type="entry name" value="ATP-synt_Fo_a_6"/>
    <property type="match status" value="1"/>
</dbReference>
<evidence type="ECO:0000256" key="6">
    <source>
        <dbReference type="ARBA" id="ARBA00022547"/>
    </source>
</evidence>
<dbReference type="AlphaFoldDB" id="A0A1X9HXH1"/>
<keyword evidence="7 14" id="KW-0812">Transmembrane</keyword>
<dbReference type="InterPro" id="IPR035908">
    <property type="entry name" value="F0_ATP_A_sf"/>
</dbReference>
<evidence type="ECO:0000256" key="14">
    <source>
        <dbReference type="SAM" id="Phobius"/>
    </source>
</evidence>
<dbReference type="PANTHER" id="PTHR11410:SF0">
    <property type="entry name" value="ATP SYNTHASE SUBUNIT A"/>
    <property type="match status" value="1"/>
</dbReference>
<keyword evidence="15" id="KW-0496">Mitochondrion</keyword>
<evidence type="ECO:0000256" key="11">
    <source>
        <dbReference type="ARBA" id="ARBA00023136"/>
    </source>
</evidence>
<keyword evidence="10" id="KW-0406">Ion transport</keyword>
<dbReference type="Gene3D" id="1.20.120.220">
    <property type="entry name" value="ATP synthase, F0 complex, subunit A"/>
    <property type="match status" value="1"/>
</dbReference>
<dbReference type="SUPFAM" id="SSF81336">
    <property type="entry name" value="F1F0 ATP synthase subunit A"/>
    <property type="match status" value="1"/>
</dbReference>
<keyword evidence="11 14" id="KW-0472">Membrane</keyword>
<keyword evidence="6" id="KW-0138">CF(0)</keyword>
<accession>A0A1X9HXH1</accession>
<gene>
    <name evidence="15" type="primary">ATP6</name>
</gene>
<evidence type="ECO:0000256" key="1">
    <source>
        <dbReference type="ARBA" id="ARBA00002070"/>
    </source>
</evidence>
<comment type="subcellular location">
    <subcellularLocation>
        <location evidence="2">Membrane</location>
        <topology evidence="2">Multi-pass membrane protein</topology>
    </subcellularLocation>
    <subcellularLocation>
        <location evidence="13">Mitochondrion inner membrane</location>
        <topology evidence="13">Multi-pass membrane protein</topology>
    </subcellularLocation>
</comment>
<dbReference type="GO" id="GO:0046933">
    <property type="term" value="F:proton-transporting ATP synthase activity, rotational mechanism"/>
    <property type="evidence" value="ECO:0007669"/>
    <property type="project" value="TreeGrafter"/>
</dbReference>
<evidence type="ECO:0000256" key="5">
    <source>
        <dbReference type="ARBA" id="ARBA00022448"/>
    </source>
</evidence>
<evidence type="ECO:0000256" key="9">
    <source>
        <dbReference type="ARBA" id="ARBA00022989"/>
    </source>
</evidence>
<evidence type="ECO:0000256" key="8">
    <source>
        <dbReference type="ARBA" id="ARBA00022781"/>
    </source>
</evidence>
<evidence type="ECO:0000256" key="7">
    <source>
        <dbReference type="ARBA" id="ARBA00022692"/>
    </source>
</evidence>
<feature type="transmembrane region" description="Helical" evidence="14">
    <location>
        <begin position="99"/>
        <end position="119"/>
    </location>
</feature>
<keyword evidence="8" id="KW-0375">Hydrogen ion transport</keyword>
<keyword evidence="5" id="KW-0813">Transport</keyword>
<keyword evidence="12" id="KW-0066">ATP synthesis</keyword>
<geneLocation type="mitochondrion" evidence="15"/>
<dbReference type="PANTHER" id="PTHR11410">
    <property type="entry name" value="ATP SYNTHASE SUBUNIT A"/>
    <property type="match status" value="1"/>
</dbReference>
<keyword evidence="9 14" id="KW-1133">Transmembrane helix</keyword>
<dbReference type="Pfam" id="PF00119">
    <property type="entry name" value="ATP-synt_A"/>
    <property type="match status" value="1"/>
</dbReference>
<comment type="function">
    <text evidence="1">Mitochondrial membrane ATP synthase (F(1)F(0) ATP synthase or Complex V) produces ATP from ADP in the presence of a proton gradient across the membrane which is generated by electron transport complexes of the respiratory chain. F-type ATPases consist of two structural domains, F(1) - containing the extramembraneous catalytic core and F(0) - containing the membrane proton channel, linked together by a central stalk and a peripheral stalk. During catalysis, ATP synthesis in the catalytic domain of F(1) is coupled via a rotary mechanism of the central stalk subunits to proton translocation. Key component of the proton channel; it may play a direct role in the translocation of protons across the membrane.</text>
</comment>